<dbReference type="InterPro" id="IPR011990">
    <property type="entry name" value="TPR-like_helical_dom_sf"/>
</dbReference>
<dbReference type="GO" id="GO:0006508">
    <property type="term" value="P:proteolysis"/>
    <property type="evidence" value="ECO:0007669"/>
    <property type="project" value="UniProtKB-KW"/>
</dbReference>
<keyword evidence="3" id="KW-0378">Hydrolase</keyword>
<keyword evidence="2" id="KW-0809">Transit peptide</keyword>
<reference evidence="3" key="1">
    <citation type="submission" date="2020-01" db="EMBL/GenBank/DDBJ databases">
        <title>Genome sequence of Kobresia littledalei, the first chromosome-level genome in the family Cyperaceae.</title>
        <authorList>
            <person name="Qu G."/>
        </authorList>
    </citation>
    <scope>NUCLEOTIDE SEQUENCE</scope>
    <source>
        <strain evidence="3">C.B.Clarke</strain>
        <tissue evidence="3">Leaf</tissue>
    </source>
</reference>
<organism evidence="3 4">
    <name type="scientific">Carex littledalei</name>
    <dbReference type="NCBI Taxonomy" id="544730"/>
    <lineage>
        <taxon>Eukaryota</taxon>
        <taxon>Viridiplantae</taxon>
        <taxon>Streptophyta</taxon>
        <taxon>Embryophyta</taxon>
        <taxon>Tracheophyta</taxon>
        <taxon>Spermatophyta</taxon>
        <taxon>Magnoliopsida</taxon>
        <taxon>Liliopsida</taxon>
        <taxon>Poales</taxon>
        <taxon>Cyperaceae</taxon>
        <taxon>Cyperoideae</taxon>
        <taxon>Cariceae</taxon>
        <taxon>Carex</taxon>
        <taxon>Carex subgen. Euthyceras</taxon>
    </lineage>
</organism>
<dbReference type="Proteomes" id="UP000623129">
    <property type="component" value="Unassembled WGS sequence"/>
</dbReference>
<dbReference type="Pfam" id="PF13812">
    <property type="entry name" value="PPR_3"/>
    <property type="match status" value="1"/>
</dbReference>
<keyword evidence="3" id="KW-0645">Protease</keyword>
<evidence type="ECO:0000256" key="1">
    <source>
        <dbReference type="ARBA" id="ARBA00022737"/>
    </source>
</evidence>
<proteinExistence type="predicted"/>
<evidence type="ECO:0000313" key="4">
    <source>
        <dbReference type="Proteomes" id="UP000623129"/>
    </source>
</evidence>
<dbReference type="InterPro" id="IPR002885">
    <property type="entry name" value="PPR_rpt"/>
</dbReference>
<evidence type="ECO:0000313" key="3">
    <source>
        <dbReference type="EMBL" id="KAF3341055.1"/>
    </source>
</evidence>
<protein>
    <submittedName>
        <fullName evidence="3">ATP-dependent Clp protease proteolytic subunit-related protein 4</fullName>
    </submittedName>
</protein>
<gene>
    <name evidence="3" type="ORF">FCM35_KLT09899</name>
</gene>
<evidence type="ECO:0000256" key="2">
    <source>
        <dbReference type="ARBA" id="ARBA00022946"/>
    </source>
</evidence>
<name>A0A833VT19_9POAL</name>
<keyword evidence="4" id="KW-1185">Reference proteome</keyword>
<dbReference type="EMBL" id="SWLB01000002">
    <property type="protein sequence ID" value="KAF3341055.1"/>
    <property type="molecule type" value="Genomic_DNA"/>
</dbReference>
<dbReference type="GO" id="GO:0008233">
    <property type="term" value="F:peptidase activity"/>
    <property type="evidence" value="ECO:0007669"/>
    <property type="project" value="UniProtKB-KW"/>
</dbReference>
<sequence length="222" mass="24957">MSSPRKFFPQRILPSIQPFKFSTARFLSSMTRVSPIECRVPPLFFCTRYTSVIYTGSLKSIKLLALEGCQRIKWEEMTGPAAVQKTVAGCVNFEDPKTGSPKGNFPKVTEILIIFLQQEDPHKPIYLYINSTGVVKNDPRLGYETEAFAVYDIMSLKPYAKNRKTDDAICIGKRMKQEGVKPELATYSPILLVLLDMSRVDDARDLMDQIIGETVDSSTQSG</sequence>
<dbReference type="Gene3D" id="1.25.40.10">
    <property type="entry name" value="Tetratricopeptide repeat domain"/>
    <property type="match status" value="1"/>
</dbReference>
<dbReference type="AlphaFoldDB" id="A0A833VT19"/>
<dbReference type="OrthoDB" id="2017408at2759"/>
<comment type="caution">
    <text evidence="3">The sequence shown here is derived from an EMBL/GenBank/DDBJ whole genome shotgun (WGS) entry which is preliminary data.</text>
</comment>
<accession>A0A833VT19</accession>
<keyword evidence="1" id="KW-0677">Repeat</keyword>